<reference evidence="1" key="1">
    <citation type="journal article" date="2020" name="Nature">
        <title>Giant virus diversity and host interactions through global metagenomics.</title>
        <authorList>
            <person name="Schulz F."/>
            <person name="Roux S."/>
            <person name="Paez-Espino D."/>
            <person name="Jungbluth S."/>
            <person name="Walsh D.A."/>
            <person name="Denef V.J."/>
            <person name="McMahon K.D."/>
            <person name="Konstantinidis K.T."/>
            <person name="Eloe-Fadrosh E.A."/>
            <person name="Kyrpides N.C."/>
            <person name="Woyke T."/>
        </authorList>
    </citation>
    <scope>NUCLEOTIDE SEQUENCE</scope>
    <source>
        <strain evidence="1">GVMAG-M-3300023174-207</strain>
    </source>
</reference>
<sequence length="116" mass="13221">MEREHLIIIALILVALYMMNTDHKDTVKAMAPMGRIRYEGDLLNGPPGPGPTNYIRTREGFYGTDVNGNIVPEHIRLSDKSFAHSQHIRNHIRNRNMNSMFNGVMGMPEDIRGLYV</sequence>
<dbReference type="AlphaFoldDB" id="A0A6C0DK90"/>
<accession>A0A6C0DK90</accession>
<evidence type="ECO:0000313" key="1">
    <source>
        <dbReference type="EMBL" id="QHT16983.1"/>
    </source>
</evidence>
<name>A0A6C0DK90_9ZZZZ</name>
<protein>
    <submittedName>
        <fullName evidence="1">Uncharacterized protein</fullName>
    </submittedName>
</protein>
<proteinExistence type="predicted"/>
<dbReference type="EMBL" id="MN739629">
    <property type="protein sequence ID" value="QHT16983.1"/>
    <property type="molecule type" value="Genomic_DNA"/>
</dbReference>
<organism evidence="1">
    <name type="scientific">viral metagenome</name>
    <dbReference type="NCBI Taxonomy" id="1070528"/>
    <lineage>
        <taxon>unclassified sequences</taxon>
        <taxon>metagenomes</taxon>
        <taxon>organismal metagenomes</taxon>
    </lineage>
</organism>